<dbReference type="EMBL" id="CP063361">
    <property type="protein sequence ID" value="UOD32873.1"/>
    <property type="molecule type" value="Genomic_DNA"/>
</dbReference>
<dbReference type="RefSeq" id="WP_243493913.1">
    <property type="nucleotide sequence ID" value="NZ_CP063361.1"/>
</dbReference>
<dbReference type="Proteomes" id="UP000831532">
    <property type="component" value="Chromosome"/>
</dbReference>
<reference evidence="1 2" key="1">
    <citation type="submission" date="2020-10" db="EMBL/GenBank/DDBJ databases">
        <title>Genome analysis of Massilia species.</title>
        <authorList>
            <person name="Jung D.-H."/>
        </authorList>
    </citation>
    <scope>NUCLEOTIDE SEQUENCE [LARGE SCALE GENOMIC DNA]</scope>
    <source>
        <strain evidence="2">sipir</strain>
    </source>
</reference>
<sequence>MQTVIVPYVRDPVDKSYRKMMAGVARFEREHALAPAASLRFRLLPRLPTTAMRGVAVRIAGERLSVPLALDDDNSFVLPRNQEALRDDAAVVANRRGDSLTWRASIHSPGVAPGTRRLGDLRLECRVGIEAALVSNSSPMFGWLSDALTNAEQVCTSADGNYLFFAERPVFGVSVRHGARAEVMPFNMLYAGGRLTASDLRFCDCQVLLDRSFYAPIFDASWPDDAIVEFEYMDDAP</sequence>
<evidence type="ECO:0000313" key="1">
    <source>
        <dbReference type="EMBL" id="UOD32873.1"/>
    </source>
</evidence>
<name>A0ABY4AJT9_9BURK</name>
<keyword evidence="2" id="KW-1185">Reference proteome</keyword>
<evidence type="ECO:0000313" key="2">
    <source>
        <dbReference type="Proteomes" id="UP000831532"/>
    </source>
</evidence>
<proteinExistence type="predicted"/>
<accession>A0ABY4AJT9</accession>
<gene>
    <name evidence="1" type="ORF">INH39_15130</name>
</gene>
<organism evidence="1 2">
    <name type="scientific">Massilia violaceinigra</name>
    <dbReference type="NCBI Taxonomy" id="2045208"/>
    <lineage>
        <taxon>Bacteria</taxon>
        <taxon>Pseudomonadati</taxon>
        <taxon>Pseudomonadota</taxon>
        <taxon>Betaproteobacteria</taxon>
        <taxon>Burkholderiales</taxon>
        <taxon>Oxalobacteraceae</taxon>
        <taxon>Telluria group</taxon>
        <taxon>Massilia</taxon>
    </lineage>
</organism>
<protein>
    <submittedName>
        <fullName evidence="1">Uncharacterized protein</fullName>
    </submittedName>
</protein>